<dbReference type="Gene3D" id="1.10.530.10">
    <property type="match status" value="1"/>
</dbReference>
<accession>A0A7S7LUI9</accession>
<gene>
    <name evidence="2" type="ORF">HUE88_11640</name>
</gene>
<dbReference type="Pfam" id="PF01832">
    <property type="entry name" value="Glucosaminidase"/>
    <property type="match status" value="1"/>
</dbReference>
<dbReference type="PANTHER" id="PTHR40572:SF1">
    <property type="entry name" value="PROTEIN BAX"/>
    <property type="match status" value="1"/>
</dbReference>
<evidence type="ECO:0000313" key="3">
    <source>
        <dbReference type="Proteomes" id="UP000593994"/>
    </source>
</evidence>
<dbReference type="InterPro" id="IPR053195">
    <property type="entry name" value="Bax-like"/>
</dbReference>
<dbReference type="EMBL" id="CP054492">
    <property type="protein sequence ID" value="QOY51741.1"/>
    <property type="molecule type" value="Genomic_DNA"/>
</dbReference>
<dbReference type="GO" id="GO:0004040">
    <property type="term" value="F:amidase activity"/>
    <property type="evidence" value="ECO:0007669"/>
    <property type="project" value="InterPro"/>
</dbReference>
<dbReference type="PANTHER" id="PTHR40572">
    <property type="entry name" value="PROTEIN BAX"/>
    <property type="match status" value="1"/>
</dbReference>
<proteinExistence type="predicted"/>
<evidence type="ECO:0000259" key="1">
    <source>
        <dbReference type="Pfam" id="PF01832"/>
    </source>
</evidence>
<dbReference type="AlphaFoldDB" id="A0A7S7LUI9"/>
<sequence length="244" mass="28621">MKKNLQNLILISLLPLLIFFIYDAREPQELNADAAKTKIVKKKIAAKEQVIEQTDVKNKKELFLDLIVPAVDLVYDELDLQYKETINLLENNSSIEKILELKQIYKVTSDEELLMALKPHPKSIAISQAAMESAWITSRFYREANNLFGVWSFNKHEPRIAALEKRGDKKVWLKKYSTVVDSVRDYYITLARSSAFKEFRELKMKTDDPYKLVKELDEYSELGDKYPKQLSSMIKYNKFYLYDE</sequence>
<protein>
    <submittedName>
        <fullName evidence="2">Glucosaminidase domain-containing protein</fullName>
    </submittedName>
</protein>
<dbReference type="InterPro" id="IPR002901">
    <property type="entry name" value="MGlyc_endo_b_GlcNAc-like_dom"/>
</dbReference>
<dbReference type="RefSeq" id="WP_194369218.1">
    <property type="nucleotide sequence ID" value="NZ_CP054492.1"/>
</dbReference>
<feature type="domain" description="Mannosyl-glycoprotein endo-beta-N-acetylglucosamidase-like" evidence="1">
    <location>
        <begin position="120"/>
        <end position="238"/>
    </location>
</feature>
<keyword evidence="3" id="KW-1185">Reference proteome</keyword>
<evidence type="ECO:0000313" key="2">
    <source>
        <dbReference type="EMBL" id="QOY51741.1"/>
    </source>
</evidence>
<organism evidence="2 3">
    <name type="scientific">Candidatus Sulfurimonas baltica</name>
    <dbReference type="NCBI Taxonomy" id="2740404"/>
    <lineage>
        <taxon>Bacteria</taxon>
        <taxon>Pseudomonadati</taxon>
        <taxon>Campylobacterota</taxon>
        <taxon>Epsilonproteobacteria</taxon>
        <taxon>Campylobacterales</taxon>
        <taxon>Sulfurimonadaceae</taxon>
        <taxon>Sulfurimonas</taxon>
    </lineage>
</organism>
<dbReference type="Proteomes" id="UP000593994">
    <property type="component" value="Chromosome"/>
</dbReference>
<dbReference type="KEGG" id="sbal:HUE88_11640"/>
<name>A0A7S7LUI9_9BACT</name>
<reference evidence="2 3" key="1">
    <citation type="submission" date="2020-05" db="EMBL/GenBank/DDBJ databases">
        <title>Sulfurimonas marisnigri, sp. nov., and Sulfurimonas baltica, sp. nov., manganese oxide reducing chemolithoautotrophs of the class Epsilonproteobacteria isolated from the pelagic redoxclines of the Black and Baltic Seas and emended description of the genus Sulfurimonas.</title>
        <authorList>
            <person name="Henkel J.V."/>
            <person name="Laudan C."/>
            <person name="Werner J."/>
            <person name="Neu T."/>
            <person name="Plewe S."/>
            <person name="Sproer C."/>
            <person name="Bunk B."/>
            <person name="Schulz-Vogt H.N."/>
        </authorList>
    </citation>
    <scope>NUCLEOTIDE SEQUENCE [LARGE SCALE GENOMIC DNA]</scope>
    <source>
        <strain evidence="2 3">GD2</strain>
    </source>
</reference>